<evidence type="ECO:0000313" key="3">
    <source>
        <dbReference type="Proteomes" id="UP000192601"/>
    </source>
</evidence>
<feature type="region of interest" description="Disordered" evidence="1">
    <location>
        <begin position="54"/>
        <end position="74"/>
    </location>
</feature>
<keyword evidence="3" id="KW-1185">Reference proteome</keyword>
<protein>
    <submittedName>
        <fullName evidence="2">Uncharacterized protein</fullName>
    </submittedName>
</protein>
<dbReference type="Proteomes" id="UP000192601">
    <property type="component" value="Unassembled WGS sequence"/>
</dbReference>
<accession>A0A1X0K2E4</accession>
<evidence type="ECO:0000313" key="2">
    <source>
        <dbReference type="EMBL" id="ORB69313.1"/>
    </source>
</evidence>
<comment type="caution">
    <text evidence="2">The sequence shown here is derived from an EMBL/GenBank/DDBJ whole genome shotgun (WGS) entry which is preliminary data.</text>
</comment>
<sequence length="74" mass="8243">MAYLHPRYQGQEPPGFAGRFIWNDNPRPYVWIRTADQILAASANYCSKLVTHNARRPRPGAGAAARSDNATACR</sequence>
<dbReference type="EMBL" id="MVIJ01000063">
    <property type="protein sequence ID" value="ORB69313.1"/>
    <property type="molecule type" value="Genomic_DNA"/>
</dbReference>
<name>A0A1X0K2E4_MYCSC</name>
<organism evidence="2 3">
    <name type="scientific">Mycobacterium scrofulaceum</name>
    <dbReference type="NCBI Taxonomy" id="1783"/>
    <lineage>
        <taxon>Bacteria</taxon>
        <taxon>Bacillati</taxon>
        <taxon>Actinomycetota</taxon>
        <taxon>Actinomycetes</taxon>
        <taxon>Mycobacteriales</taxon>
        <taxon>Mycobacteriaceae</taxon>
        <taxon>Mycobacterium</taxon>
    </lineage>
</organism>
<dbReference type="AlphaFoldDB" id="A0A1X0K2E4"/>
<gene>
    <name evidence="2" type="ORF">BST44_25770</name>
</gene>
<evidence type="ECO:0000256" key="1">
    <source>
        <dbReference type="SAM" id="MobiDB-lite"/>
    </source>
</evidence>
<proteinExistence type="predicted"/>
<reference evidence="2 3" key="1">
    <citation type="submission" date="2017-02" db="EMBL/GenBank/DDBJ databases">
        <title>The new phylogeny of genus Mycobacterium.</title>
        <authorList>
            <person name="Tortoli E."/>
            <person name="Trovato A."/>
            <person name="Cirillo D.M."/>
        </authorList>
    </citation>
    <scope>NUCLEOTIDE SEQUENCE [LARGE SCALE GENOMIC DNA]</scope>
    <source>
        <strain evidence="2 3">DSM 43992</strain>
    </source>
</reference>